<evidence type="ECO:0000256" key="4">
    <source>
        <dbReference type="ARBA" id="ARBA00023136"/>
    </source>
</evidence>
<evidence type="ECO:0000256" key="1">
    <source>
        <dbReference type="ARBA" id="ARBA00004395"/>
    </source>
</evidence>
<dbReference type="Pfam" id="PF20649">
    <property type="entry name" value="COG5_C"/>
    <property type="match status" value="1"/>
</dbReference>
<proteinExistence type="predicted"/>
<feature type="domain" description="Conserved oligomeric Golgi complex subunit 5 helical" evidence="6">
    <location>
        <begin position="163"/>
        <end position="363"/>
    </location>
</feature>
<keyword evidence="8" id="KW-1185">Reference proteome</keyword>
<dbReference type="OrthoDB" id="18786at2759"/>
<dbReference type="PANTHER" id="PTHR13228">
    <property type="entry name" value="CONSERVED OLIGOMERIC GOLGI COMPLEX COMPONENT 5"/>
    <property type="match status" value="1"/>
</dbReference>
<reference evidence="7" key="1">
    <citation type="submission" date="2021-03" db="EMBL/GenBank/DDBJ databases">
        <title>Chromosome level genome of the anhydrobiotic midge Polypedilum vanderplanki.</title>
        <authorList>
            <person name="Yoshida Y."/>
            <person name="Kikawada T."/>
            <person name="Gusev O."/>
        </authorList>
    </citation>
    <scope>NUCLEOTIDE SEQUENCE</scope>
    <source>
        <strain evidence="7">NIAS01</strain>
        <tissue evidence="7">Whole body or cell culture</tissue>
    </source>
</reference>
<name>A0A9J6BJE6_POLVA</name>
<dbReference type="Pfam" id="PF10392">
    <property type="entry name" value="COG5_N"/>
    <property type="match status" value="1"/>
</dbReference>
<accession>A0A9J6BJE6</accession>
<evidence type="ECO:0000313" key="7">
    <source>
        <dbReference type="EMBL" id="KAG5669687.1"/>
    </source>
</evidence>
<feature type="domain" description="Conserved oligomeric Golgi complex subunit 5 N-terminal" evidence="5">
    <location>
        <begin position="25"/>
        <end position="137"/>
    </location>
</feature>
<dbReference type="GO" id="GO:0006891">
    <property type="term" value="P:intra-Golgi vesicle-mediated transport"/>
    <property type="evidence" value="ECO:0007669"/>
    <property type="project" value="InterPro"/>
</dbReference>
<dbReference type="AlphaFoldDB" id="A0A9J6BJE6"/>
<comment type="subcellular location">
    <subcellularLocation>
        <location evidence="1">Golgi apparatus membrane</location>
        <topology evidence="1">Peripheral membrane protein</topology>
    </subcellularLocation>
</comment>
<keyword evidence="3" id="KW-0333">Golgi apparatus</keyword>
<organism evidence="7 8">
    <name type="scientific">Polypedilum vanderplanki</name>
    <name type="common">Sleeping chironomid midge</name>
    <dbReference type="NCBI Taxonomy" id="319348"/>
    <lineage>
        <taxon>Eukaryota</taxon>
        <taxon>Metazoa</taxon>
        <taxon>Ecdysozoa</taxon>
        <taxon>Arthropoda</taxon>
        <taxon>Hexapoda</taxon>
        <taxon>Insecta</taxon>
        <taxon>Pterygota</taxon>
        <taxon>Neoptera</taxon>
        <taxon>Endopterygota</taxon>
        <taxon>Diptera</taxon>
        <taxon>Nematocera</taxon>
        <taxon>Chironomoidea</taxon>
        <taxon>Chironomidae</taxon>
        <taxon>Chironominae</taxon>
        <taxon>Polypedilum</taxon>
        <taxon>Polypedilum</taxon>
    </lineage>
</organism>
<dbReference type="EMBL" id="JADBJN010000004">
    <property type="protein sequence ID" value="KAG5669687.1"/>
    <property type="molecule type" value="Genomic_DNA"/>
</dbReference>
<dbReference type="InterPro" id="IPR049176">
    <property type="entry name" value="COG5_N"/>
</dbReference>
<comment type="caution">
    <text evidence="7">The sequence shown here is derived from an EMBL/GenBank/DDBJ whole genome shotgun (WGS) entry which is preliminary data.</text>
</comment>
<evidence type="ECO:0000256" key="2">
    <source>
        <dbReference type="ARBA" id="ARBA00020974"/>
    </source>
</evidence>
<dbReference type="Proteomes" id="UP001107558">
    <property type="component" value="Chromosome 4"/>
</dbReference>
<evidence type="ECO:0000259" key="5">
    <source>
        <dbReference type="Pfam" id="PF10392"/>
    </source>
</evidence>
<dbReference type="GO" id="GO:0017119">
    <property type="term" value="C:Golgi transport complex"/>
    <property type="evidence" value="ECO:0007669"/>
    <property type="project" value="InterPro"/>
</dbReference>
<dbReference type="InterPro" id="IPR019465">
    <property type="entry name" value="Cog5"/>
</dbReference>
<dbReference type="GO" id="GO:0000139">
    <property type="term" value="C:Golgi membrane"/>
    <property type="evidence" value="ECO:0007669"/>
    <property type="project" value="UniProtKB-SubCell"/>
</dbReference>
<evidence type="ECO:0000259" key="6">
    <source>
        <dbReference type="Pfam" id="PF20649"/>
    </source>
</evidence>
<gene>
    <name evidence="7" type="ORF">PVAND_017570</name>
</gene>
<sequence>MVQTSIIDKIENDDFLKNFLHSDSSEHALNNQNLSFPDQIKKLTDGLDLISSELKQKIRHDYPNLIKHSANASKLMVALESLNDDLTNLHLSVETLKKNVYVPYEKLEKQITVSERLYNVSQIMRKVERFLQLHRNLKETNELNKQASLVFELDSLVNDKELCKIEILIDERAAVINTKQRLLHIANRELSNGIQESNEEAITKSLEIYKNLDMLGSFLNNQIESYVNDIKQNIKQCFNGVDLSTLQKTSIKGSPMTNSSKGKLPGRVPNLTTSMNFKAKLLAGLEWFFTDELFTYCEQVITIDKCLKKLTSGLLGENPSKEFLGKFSKTINELLKTSFEESQVHVLQNLQQSLPKLLSYFNTLNEKISREIEFKKDIFSSLNSGYIEKCATNLKIVTNDGGVTEEKIDTMVKNATTELTVSLIDEDLLNSVVNVLVACNSDLISKISSSVKQNNEVEQVISLPSTAQMVNINAGNLIFYHMMKINEMLINLNFEKKEKVAFEKIKKSAEEGRKVTMKILQGLLTQIMSHIRNIFLSMHREPSINSDNINVSVPSLYMNEFQDFLKRSWSSHIAPYNDKVAVTKIASELSTKTIEIFMQNLAILRPISAKGRQRMRSDCGHLETIIQNIVSDSSVLSNSYRTLRSLSSLIVETPEKLVETENNLIPSYIILLMLFGHGGDDLKSPHKAAGWTDEKLINWLAEHKERERLELISGALLKYRNHIREKNKTQYDPVYPLISKMLEECIKPYNHPPARGLL</sequence>
<evidence type="ECO:0000313" key="8">
    <source>
        <dbReference type="Proteomes" id="UP001107558"/>
    </source>
</evidence>
<dbReference type="PANTHER" id="PTHR13228:SF3">
    <property type="entry name" value="CONSERVED OLIGOMERIC GOLGI COMPLEX SUBUNIT 5"/>
    <property type="match status" value="1"/>
</dbReference>
<evidence type="ECO:0000256" key="3">
    <source>
        <dbReference type="ARBA" id="ARBA00023034"/>
    </source>
</evidence>
<dbReference type="InterPro" id="IPR048485">
    <property type="entry name" value="COG5_helical"/>
</dbReference>
<protein>
    <recommendedName>
        <fullName evidence="2">Conserved oligomeric Golgi complex subunit 5</fullName>
    </recommendedName>
</protein>
<keyword evidence="4" id="KW-0472">Membrane</keyword>